<gene>
    <name evidence="7" type="ORF">LAMO00422_LOCUS3847</name>
</gene>
<dbReference type="InterPro" id="IPR000086">
    <property type="entry name" value="NUDIX_hydrolase_dom"/>
</dbReference>
<evidence type="ECO:0000259" key="6">
    <source>
        <dbReference type="PROSITE" id="PS51462"/>
    </source>
</evidence>
<dbReference type="GO" id="GO:0050992">
    <property type="term" value="P:dimethylallyl diphosphate biosynthetic process"/>
    <property type="evidence" value="ECO:0007669"/>
    <property type="project" value="UniProtKB-UniPathway"/>
</dbReference>
<dbReference type="PANTHER" id="PTHR10885">
    <property type="entry name" value="ISOPENTENYL-DIPHOSPHATE DELTA-ISOMERASE"/>
    <property type="match status" value="1"/>
</dbReference>
<comment type="pathway">
    <text evidence="1">Isoprenoid biosynthesis; dimethylallyl diphosphate biosynthesis; dimethylallyl diphosphate from isopentenyl diphosphate: step 1/1.</text>
</comment>
<dbReference type="UniPathway" id="UPA00059">
    <property type="reaction ID" value="UER00104"/>
</dbReference>
<dbReference type="PANTHER" id="PTHR10885:SF0">
    <property type="entry name" value="ISOPENTENYL-DIPHOSPHATE DELTA-ISOMERASE"/>
    <property type="match status" value="1"/>
</dbReference>
<dbReference type="PROSITE" id="PS51462">
    <property type="entry name" value="NUDIX"/>
    <property type="match status" value="1"/>
</dbReference>
<dbReference type="GO" id="GO:0004452">
    <property type="term" value="F:isopentenyl-diphosphate delta-isomerase activity"/>
    <property type="evidence" value="ECO:0007669"/>
    <property type="project" value="UniProtKB-EC"/>
</dbReference>
<organism evidence="7">
    <name type="scientific">Amorphochlora amoebiformis</name>
    <dbReference type="NCBI Taxonomy" id="1561963"/>
    <lineage>
        <taxon>Eukaryota</taxon>
        <taxon>Sar</taxon>
        <taxon>Rhizaria</taxon>
        <taxon>Cercozoa</taxon>
        <taxon>Chlorarachniophyceae</taxon>
        <taxon>Amorphochlora</taxon>
    </lineage>
</organism>
<evidence type="ECO:0000256" key="3">
    <source>
        <dbReference type="ARBA" id="ARBA00012057"/>
    </source>
</evidence>
<dbReference type="CDD" id="cd02885">
    <property type="entry name" value="NUDIX_IPP_Isomerase"/>
    <property type="match status" value="1"/>
</dbReference>
<evidence type="ECO:0000256" key="4">
    <source>
        <dbReference type="ARBA" id="ARBA00023229"/>
    </source>
</evidence>
<keyword evidence="5" id="KW-0413">Isomerase</keyword>
<reference evidence="7" key="1">
    <citation type="submission" date="2021-01" db="EMBL/GenBank/DDBJ databases">
        <authorList>
            <person name="Corre E."/>
            <person name="Pelletier E."/>
            <person name="Niang G."/>
            <person name="Scheremetjew M."/>
            <person name="Finn R."/>
            <person name="Kale V."/>
            <person name="Holt S."/>
            <person name="Cochrane G."/>
            <person name="Meng A."/>
            <person name="Brown T."/>
            <person name="Cohen L."/>
        </authorList>
    </citation>
    <scope>NUCLEOTIDE SEQUENCE</scope>
    <source>
        <strain evidence="7">CCMP2058</strain>
    </source>
</reference>
<proteinExistence type="inferred from homology"/>
<comment type="similarity">
    <text evidence="2">Belongs to the IPP isomerase type 1 family.</text>
</comment>
<dbReference type="NCBIfam" id="TIGR02150">
    <property type="entry name" value="IPP_isom_1"/>
    <property type="match status" value="1"/>
</dbReference>
<dbReference type="InterPro" id="IPR011876">
    <property type="entry name" value="IsopentenylPP_isomerase_typ1"/>
</dbReference>
<dbReference type="PIRSF" id="PIRSF018427">
    <property type="entry name" value="Isopntndiph_ism"/>
    <property type="match status" value="1"/>
</dbReference>
<dbReference type="EMBL" id="HBEM01005493">
    <property type="protein sequence ID" value="CAD8436089.1"/>
    <property type="molecule type" value="Transcribed_RNA"/>
</dbReference>
<dbReference type="GO" id="GO:0005737">
    <property type="term" value="C:cytoplasm"/>
    <property type="evidence" value="ECO:0007669"/>
    <property type="project" value="TreeGrafter"/>
</dbReference>
<evidence type="ECO:0000256" key="1">
    <source>
        <dbReference type="ARBA" id="ARBA00004826"/>
    </source>
</evidence>
<protein>
    <recommendedName>
        <fullName evidence="3">isopentenyl-diphosphate Delta-isomerase</fullName>
        <ecNumber evidence="3">5.3.3.2</ecNumber>
    </recommendedName>
</protein>
<evidence type="ECO:0000256" key="2">
    <source>
        <dbReference type="ARBA" id="ARBA00007579"/>
    </source>
</evidence>
<dbReference type="Pfam" id="PF00293">
    <property type="entry name" value="NUDIX"/>
    <property type="match status" value="1"/>
</dbReference>
<dbReference type="Gene3D" id="3.90.79.10">
    <property type="entry name" value="Nucleoside Triphosphate Pyrophosphohydrolase"/>
    <property type="match status" value="1"/>
</dbReference>
<evidence type="ECO:0000256" key="5">
    <source>
        <dbReference type="ARBA" id="ARBA00023235"/>
    </source>
</evidence>
<keyword evidence="4" id="KW-0414">Isoprene biosynthesis</keyword>
<dbReference type="AlphaFoldDB" id="A0A7S0CWE4"/>
<accession>A0A7S0CWE4</accession>
<evidence type="ECO:0000313" key="7">
    <source>
        <dbReference type="EMBL" id="CAD8436089.1"/>
    </source>
</evidence>
<dbReference type="SUPFAM" id="SSF55811">
    <property type="entry name" value="Nudix"/>
    <property type="match status" value="1"/>
</dbReference>
<dbReference type="GO" id="GO:0009240">
    <property type="term" value="P:isopentenyl diphosphate biosynthetic process"/>
    <property type="evidence" value="ECO:0007669"/>
    <property type="project" value="TreeGrafter"/>
</dbReference>
<dbReference type="EC" id="5.3.3.2" evidence="3"/>
<name>A0A7S0CWE4_9EUKA</name>
<sequence>MVIGNTSKKKAHIFSQLAPRGILHRAFSVFLFDHEGKLLLQRRSDDKVTFRAVWTNTCCSHPLHGYNPTEVDTPDDVKSGSVMGVKRAAIRKLDQELGINPNKIDISRFKFLTRLHYWAADVVTHGPTSPWGEHEIDYILFYQLKEGEKIEMEPNPEEVDDVKWVTREQLLKQIDDFSLKEKNGSTLIWSPWFRIIVKRFLAPKWWKDLKRTLNTNDFVDGKIHRFDCSEEHFGGAGCAGAWLSLLKDPEDNKEEAKTAK</sequence>
<dbReference type="InterPro" id="IPR015797">
    <property type="entry name" value="NUDIX_hydrolase-like_dom_sf"/>
</dbReference>
<feature type="domain" description="Nudix hydrolase" evidence="6">
    <location>
        <begin position="22"/>
        <end position="187"/>
    </location>
</feature>